<dbReference type="Proteomes" id="UP001056120">
    <property type="component" value="Linkage Group LG02"/>
</dbReference>
<evidence type="ECO:0000313" key="1">
    <source>
        <dbReference type="EMBL" id="KAI3825754.1"/>
    </source>
</evidence>
<reference evidence="1 2" key="2">
    <citation type="journal article" date="2022" name="Mol. Ecol. Resour.">
        <title>The genomes of chicory, endive, great burdock and yacon provide insights into Asteraceae paleo-polyploidization history and plant inulin production.</title>
        <authorList>
            <person name="Fan W."/>
            <person name="Wang S."/>
            <person name="Wang H."/>
            <person name="Wang A."/>
            <person name="Jiang F."/>
            <person name="Liu H."/>
            <person name="Zhao H."/>
            <person name="Xu D."/>
            <person name="Zhang Y."/>
        </authorList>
    </citation>
    <scope>NUCLEOTIDE SEQUENCE [LARGE SCALE GENOMIC DNA]</scope>
    <source>
        <strain evidence="2">cv. Yunnan</strain>
        <tissue evidence="1">Leaves</tissue>
    </source>
</reference>
<reference evidence="2" key="1">
    <citation type="journal article" date="2022" name="Mol. Ecol. Resour.">
        <title>The genomes of chicory, endive, great burdock and yacon provide insights into Asteraceae palaeo-polyploidization history and plant inulin production.</title>
        <authorList>
            <person name="Fan W."/>
            <person name="Wang S."/>
            <person name="Wang H."/>
            <person name="Wang A."/>
            <person name="Jiang F."/>
            <person name="Liu H."/>
            <person name="Zhao H."/>
            <person name="Xu D."/>
            <person name="Zhang Y."/>
        </authorList>
    </citation>
    <scope>NUCLEOTIDE SEQUENCE [LARGE SCALE GENOMIC DNA]</scope>
    <source>
        <strain evidence="2">cv. Yunnan</strain>
    </source>
</reference>
<sequence>MACRLLTIEGFLIVHDIWVELKLTSRGVDRFSYAKRKLETFDINVIWCKFGATPFFEVNRDLEIQGK</sequence>
<evidence type="ECO:0000313" key="2">
    <source>
        <dbReference type="Proteomes" id="UP001056120"/>
    </source>
</evidence>
<gene>
    <name evidence="1" type="ORF">L1987_07366</name>
</gene>
<dbReference type="EMBL" id="CM042019">
    <property type="protein sequence ID" value="KAI3825754.1"/>
    <property type="molecule type" value="Genomic_DNA"/>
</dbReference>
<proteinExistence type="predicted"/>
<keyword evidence="2" id="KW-1185">Reference proteome</keyword>
<organism evidence="1 2">
    <name type="scientific">Smallanthus sonchifolius</name>
    <dbReference type="NCBI Taxonomy" id="185202"/>
    <lineage>
        <taxon>Eukaryota</taxon>
        <taxon>Viridiplantae</taxon>
        <taxon>Streptophyta</taxon>
        <taxon>Embryophyta</taxon>
        <taxon>Tracheophyta</taxon>
        <taxon>Spermatophyta</taxon>
        <taxon>Magnoliopsida</taxon>
        <taxon>eudicotyledons</taxon>
        <taxon>Gunneridae</taxon>
        <taxon>Pentapetalae</taxon>
        <taxon>asterids</taxon>
        <taxon>campanulids</taxon>
        <taxon>Asterales</taxon>
        <taxon>Asteraceae</taxon>
        <taxon>Asteroideae</taxon>
        <taxon>Heliantheae alliance</taxon>
        <taxon>Millerieae</taxon>
        <taxon>Smallanthus</taxon>
    </lineage>
</organism>
<name>A0ACB9K0Q5_9ASTR</name>
<protein>
    <submittedName>
        <fullName evidence="1">Uncharacterized protein</fullName>
    </submittedName>
</protein>
<accession>A0ACB9K0Q5</accession>
<comment type="caution">
    <text evidence="1">The sequence shown here is derived from an EMBL/GenBank/DDBJ whole genome shotgun (WGS) entry which is preliminary data.</text>
</comment>